<dbReference type="PANTHER" id="PTHR33608">
    <property type="entry name" value="BLL2464 PROTEIN"/>
    <property type="match status" value="1"/>
</dbReference>
<evidence type="ECO:0000313" key="3">
    <source>
        <dbReference type="Proteomes" id="UP000483035"/>
    </source>
</evidence>
<protein>
    <submittedName>
        <fullName evidence="2">DUF58 domain-containing protein</fullName>
    </submittedName>
</protein>
<sequence length="319" mass="35644">MNSRATAEGDERIHVTTEGLVALESQARDLTFVQRARSHQQLAGRMQSALRGRGLIFEELRQYLPGDDIRSIDWRVTARTGGPVVRVYDEEKERPAIVIVDQRINMFFGSRRSMKSVTAAEAAMLCAWRTLGSGDRIGGFVIGDTGIAEIKPHRSRNAVVALADAIARQNALLCATYTEKASPARLDETLLQVANIAHHDHLLILITDFDGHGDRTRDLLLRLSSRNDVICLLIYDPFLLELPRSGDIVVSGGGLQAQLPLGRNAVRSSIDTFARRRGRELRAWQRDLGLPMLPVSSAEETAPQLRRLLEQAAWRQRRR</sequence>
<dbReference type="Proteomes" id="UP000483035">
    <property type="component" value="Unassembled WGS sequence"/>
</dbReference>
<dbReference type="InterPro" id="IPR002881">
    <property type="entry name" value="DUF58"/>
</dbReference>
<comment type="caution">
    <text evidence="2">The sequence shown here is derived from an EMBL/GenBank/DDBJ whole genome shotgun (WGS) entry which is preliminary data.</text>
</comment>
<dbReference type="PANTHER" id="PTHR33608:SF12">
    <property type="entry name" value="DUF58 DOMAIN-CONTAINING PROTEIN"/>
    <property type="match status" value="1"/>
</dbReference>
<dbReference type="Pfam" id="PF01882">
    <property type="entry name" value="DUF58"/>
    <property type="match status" value="1"/>
</dbReference>
<name>A0A6L9UDM5_9HYPH</name>
<dbReference type="EMBL" id="WUEY01000011">
    <property type="protein sequence ID" value="NEI72342.1"/>
    <property type="molecule type" value="Genomic_DNA"/>
</dbReference>
<dbReference type="AlphaFoldDB" id="A0A6L9UDM5"/>
<reference evidence="2 3" key="1">
    <citation type="submission" date="2019-12" db="EMBL/GenBank/DDBJ databases">
        <title>Rhizobium genotypes associated with high levels of biological nitrogen fixation by grain legumes in a temperate-maritime cropping system.</title>
        <authorList>
            <person name="Maluk M."/>
            <person name="Francesc Ferrando Molina F."/>
            <person name="Lopez Del Egido L."/>
            <person name="Lafos M."/>
            <person name="Langarica-Fuentes A."/>
            <person name="Gebre Yohannes G."/>
            <person name="Young M.W."/>
            <person name="Martin P."/>
            <person name="Gantlett R."/>
            <person name="Kenicer G."/>
            <person name="Hawes C."/>
            <person name="Begg G.S."/>
            <person name="Quilliam R.S."/>
            <person name="Squire G.R."/>
            <person name="Poole P.S."/>
            <person name="Young P.W."/>
            <person name="Iannetta P.M."/>
            <person name="James E.K."/>
        </authorList>
    </citation>
    <scope>NUCLEOTIDE SEQUENCE [LARGE SCALE GENOMIC DNA]</scope>
    <source>
        <strain evidence="2 3">JHI1118</strain>
    </source>
</reference>
<gene>
    <name evidence="2" type="ORF">GR212_22405</name>
</gene>
<organism evidence="2 3">
    <name type="scientific">Rhizobium lusitanum</name>
    <dbReference type="NCBI Taxonomy" id="293958"/>
    <lineage>
        <taxon>Bacteria</taxon>
        <taxon>Pseudomonadati</taxon>
        <taxon>Pseudomonadota</taxon>
        <taxon>Alphaproteobacteria</taxon>
        <taxon>Hyphomicrobiales</taxon>
        <taxon>Rhizobiaceae</taxon>
        <taxon>Rhizobium/Agrobacterium group</taxon>
        <taxon>Rhizobium</taxon>
    </lineage>
</organism>
<evidence type="ECO:0000313" key="2">
    <source>
        <dbReference type="EMBL" id="NEI72342.1"/>
    </source>
</evidence>
<feature type="domain" description="DUF58" evidence="1">
    <location>
        <begin position="59"/>
        <end position="277"/>
    </location>
</feature>
<accession>A0A6L9UDM5</accession>
<evidence type="ECO:0000259" key="1">
    <source>
        <dbReference type="Pfam" id="PF01882"/>
    </source>
</evidence>
<dbReference type="RefSeq" id="WP_163989563.1">
    <property type="nucleotide sequence ID" value="NZ_WUEY01000011.1"/>
</dbReference>
<proteinExistence type="predicted"/>